<keyword evidence="2" id="KW-1185">Reference proteome</keyword>
<dbReference type="AlphaFoldDB" id="Q8DIS1"/>
<gene>
    <name evidence="1" type="ordered locus">tsr1510</name>
</gene>
<proteinExistence type="predicted"/>
<protein>
    <submittedName>
        <fullName evidence="1">Tsr1510 protein</fullName>
    </submittedName>
</protein>
<dbReference type="EMBL" id="BA000039">
    <property type="protein sequence ID" value="BAC09062.1"/>
    <property type="molecule type" value="Genomic_DNA"/>
</dbReference>
<sequence>MEQRSPDDSFVKKLRTVNEYRNGVVHRNRALSPAELSQLADVSPEVSPADIHHGLLNILREVLKKPMGEEQMHQKGVARSLYEWGLEQLQSS</sequence>
<evidence type="ECO:0000313" key="1">
    <source>
        <dbReference type="EMBL" id="BAC09062.1"/>
    </source>
</evidence>
<dbReference type="Proteomes" id="UP000000440">
    <property type="component" value="Chromosome"/>
</dbReference>
<dbReference type="EnsemblBacteria" id="BAC09062">
    <property type="protein sequence ID" value="BAC09062"/>
    <property type="gene ID" value="BAC09062"/>
</dbReference>
<name>Q8DIS1_THEVB</name>
<reference evidence="1 2" key="1">
    <citation type="journal article" date="2002" name="DNA Res.">
        <title>Complete genome structure of the thermophilic cyanobacterium Thermosynechococcus elongatus BP-1.</title>
        <authorList>
            <person name="Nakamura Y."/>
            <person name="Kaneko T."/>
            <person name="Sato S."/>
            <person name="Ikeuchi M."/>
            <person name="Katoh H."/>
            <person name="Sasamoto S."/>
            <person name="Watanabe A."/>
            <person name="Iriguchi M."/>
            <person name="Kawashima K."/>
            <person name="Kimura T."/>
            <person name="Kishida Y."/>
            <person name="Kiyokawa C."/>
            <person name="Kohara M."/>
            <person name="Matsumoto M."/>
            <person name="Matsuno A."/>
            <person name="Nakazaki N."/>
            <person name="Shimpo S."/>
            <person name="Sugimoto M."/>
            <person name="Takeuchi C."/>
            <person name="Yamada M."/>
            <person name="Tabata S."/>
        </authorList>
    </citation>
    <scope>NUCLEOTIDE SEQUENCE [LARGE SCALE GENOMIC DNA]</scope>
    <source>
        <strain evidence="2">IAM M-273 / NIES-2133 / BP-1</strain>
    </source>
</reference>
<dbReference type="KEGG" id="tel:tsr1510"/>
<organism evidence="1 2">
    <name type="scientific">Thermosynechococcus vestitus (strain NIES-2133 / IAM M-273 / BP-1)</name>
    <dbReference type="NCBI Taxonomy" id="197221"/>
    <lineage>
        <taxon>Bacteria</taxon>
        <taxon>Bacillati</taxon>
        <taxon>Cyanobacteriota</taxon>
        <taxon>Cyanophyceae</taxon>
        <taxon>Acaryochloridales</taxon>
        <taxon>Thermosynechococcaceae</taxon>
        <taxon>Thermosynechococcus</taxon>
    </lineage>
</organism>
<accession>Q8DIS1</accession>
<evidence type="ECO:0000313" key="2">
    <source>
        <dbReference type="Proteomes" id="UP000000440"/>
    </source>
</evidence>